<evidence type="ECO:0000259" key="4">
    <source>
        <dbReference type="Pfam" id="PF25973"/>
    </source>
</evidence>
<evidence type="ECO:0000256" key="1">
    <source>
        <dbReference type="ARBA" id="ARBA00009477"/>
    </source>
</evidence>
<dbReference type="EMBL" id="BAABHD010000003">
    <property type="protein sequence ID" value="GAA4447199.1"/>
    <property type="molecule type" value="Genomic_DNA"/>
</dbReference>
<comment type="caution">
    <text evidence="5">The sequence shown here is derived from an EMBL/GenBank/DDBJ whole genome shotgun (WGS) entry which is preliminary data.</text>
</comment>
<evidence type="ECO:0000313" key="6">
    <source>
        <dbReference type="Proteomes" id="UP001501175"/>
    </source>
</evidence>
<dbReference type="PANTHER" id="PTHR30469">
    <property type="entry name" value="MULTIDRUG RESISTANCE PROTEIN MDTA"/>
    <property type="match status" value="1"/>
</dbReference>
<evidence type="ECO:0000259" key="3">
    <source>
        <dbReference type="Pfam" id="PF25954"/>
    </source>
</evidence>
<feature type="region of interest" description="Disordered" evidence="2">
    <location>
        <begin position="1"/>
        <end position="20"/>
    </location>
</feature>
<dbReference type="PANTHER" id="PTHR30469:SF37">
    <property type="entry name" value="RAGD PROTEIN"/>
    <property type="match status" value="1"/>
</dbReference>
<comment type="similarity">
    <text evidence="1">Belongs to the membrane fusion protein (MFP) (TC 8.A.1) family.</text>
</comment>
<dbReference type="Gene3D" id="2.40.420.20">
    <property type="match status" value="1"/>
</dbReference>
<dbReference type="Pfam" id="PF25973">
    <property type="entry name" value="BSH_CzcB"/>
    <property type="match status" value="1"/>
</dbReference>
<sequence length="345" mass="37583">MSGCNRRSETATTPTTQGPDSAKVIVLRAESVRKDISLPAELHPLERVQIYAKVPGFVRRIPVDIGSRVSHGQLLAVLDAPELASKVAEANANVQTALARFQNSQDLHRRLAAARQGAGAVSAREVEVARNQMRADSTGWVSARQMLRSLRDQQAYLTLRAPFAGVVTRRTADPGALVGSNQPLLEMENNRTLRLRIAVPEALTGSELPARKLAFTVKAFPGKLFNGTLSRKSETIAPRTRTETWEFTVDNANGELKAGMFADARMGVARSQPSFLVPPSAVVTSQERRFIIRLTDGRTEWVDVSQGMGVGDKVEVFGPLAEGDIVLQSANEEIKPDKPMIALKQ</sequence>
<dbReference type="Gene3D" id="1.10.287.470">
    <property type="entry name" value="Helix hairpin bin"/>
    <property type="match status" value="1"/>
</dbReference>
<dbReference type="InterPro" id="IPR006143">
    <property type="entry name" value="RND_pump_MFP"/>
</dbReference>
<proteinExistence type="inferred from homology"/>
<dbReference type="Proteomes" id="UP001501175">
    <property type="component" value="Unassembled WGS sequence"/>
</dbReference>
<feature type="compositionally biased region" description="Polar residues" evidence="2">
    <location>
        <begin position="10"/>
        <end position="19"/>
    </location>
</feature>
<feature type="domain" description="CusB-like beta-barrel" evidence="3">
    <location>
        <begin position="195"/>
        <end position="266"/>
    </location>
</feature>
<feature type="domain" description="CzcB-like barrel-sandwich hybrid" evidence="4">
    <location>
        <begin position="48"/>
        <end position="185"/>
    </location>
</feature>
<keyword evidence="6" id="KW-1185">Reference proteome</keyword>
<dbReference type="InterPro" id="IPR058647">
    <property type="entry name" value="BSH_CzcB-like"/>
</dbReference>
<dbReference type="Pfam" id="PF25954">
    <property type="entry name" value="Beta-barrel_RND_2"/>
    <property type="match status" value="1"/>
</dbReference>
<dbReference type="Gene3D" id="2.40.30.170">
    <property type="match status" value="1"/>
</dbReference>
<dbReference type="Gene3D" id="2.40.50.100">
    <property type="match status" value="1"/>
</dbReference>
<gene>
    <name evidence="5" type="ORF">GCM10023189_03300</name>
</gene>
<evidence type="ECO:0000313" key="5">
    <source>
        <dbReference type="EMBL" id="GAA4447199.1"/>
    </source>
</evidence>
<accession>A0ABP8MCJ0</accession>
<protein>
    <submittedName>
        <fullName evidence="5">Efflux RND transporter periplasmic adaptor subunit</fullName>
    </submittedName>
</protein>
<dbReference type="SUPFAM" id="SSF111369">
    <property type="entry name" value="HlyD-like secretion proteins"/>
    <property type="match status" value="1"/>
</dbReference>
<evidence type="ECO:0000256" key="2">
    <source>
        <dbReference type="SAM" id="MobiDB-lite"/>
    </source>
</evidence>
<name>A0ABP8MCJ0_9BACT</name>
<organism evidence="5 6">
    <name type="scientific">Nibrella saemangeumensis</name>
    <dbReference type="NCBI Taxonomy" id="1084526"/>
    <lineage>
        <taxon>Bacteria</taxon>
        <taxon>Pseudomonadati</taxon>
        <taxon>Bacteroidota</taxon>
        <taxon>Cytophagia</taxon>
        <taxon>Cytophagales</taxon>
        <taxon>Spirosomataceae</taxon>
        <taxon>Nibrella</taxon>
    </lineage>
</organism>
<reference evidence="6" key="1">
    <citation type="journal article" date="2019" name="Int. J. Syst. Evol. Microbiol.">
        <title>The Global Catalogue of Microorganisms (GCM) 10K type strain sequencing project: providing services to taxonomists for standard genome sequencing and annotation.</title>
        <authorList>
            <consortium name="The Broad Institute Genomics Platform"/>
            <consortium name="The Broad Institute Genome Sequencing Center for Infectious Disease"/>
            <person name="Wu L."/>
            <person name="Ma J."/>
        </authorList>
    </citation>
    <scope>NUCLEOTIDE SEQUENCE [LARGE SCALE GENOMIC DNA]</scope>
    <source>
        <strain evidence="6">JCM 17927</strain>
    </source>
</reference>
<dbReference type="InterPro" id="IPR058792">
    <property type="entry name" value="Beta-barrel_RND_2"/>
</dbReference>
<dbReference type="NCBIfam" id="TIGR01730">
    <property type="entry name" value="RND_mfp"/>
    <property type="match status" value="1"/>
</dbReference>